<dbReference type="Proteomes" id="UP000323502">
    <property type="component" value="Unassembled WGS sequence"/>
</dbReference>
<dbReference type="SUPFAM" id="SSF47781">
    <property type="entry name" value="RuvA domain 2-like"/>
    <property type="match status" value="1"/>
</dbReference>
<dbReference type="RefSeq" id="WP_149683093.1">
    <property type="nucleotide sequence ID" value="NZ_FNBI01000007.1"/>
</dbReference>
<sequence>MTESRSVDVNTASADELDALPGPRGHGPEIVRYRDERGGFTDLRQLEEVPGLAGKVDGINAALTIGDR</sequence>
<evidence type="ECO:0000313" key="2">
    <source>
        <dbReference type="EMBL" id="MWC45603.1"/>
    </source>
</evidence>
<organism evidence="3 4">
    <name type="scientific">Sphingomonas carotinifaciens</name>
    <dbReference type="NCBI Taxonomy" id="1166323"/>
    <lineage>
        <taxon>Bacteria</taxon>
        <taxon>Pseudomonadati</taxon>
        <taxon>Pseudomonadota</taxon>
        <taxon>Alphaproteobacteria</taxon>
        <taxon>Sphingomonadales</taxon>
        <taxon>Sphingomonadaceae</taxon>
        <taxon>Sphingomonas</taxon>
    </lineage>
</organism>
<protein>
    <submittedName>
        <fullName evidence="3">Competence protein ComEA</fullName>
    </submittedName>
    <submittedName>
        <fullName evidence="2">Helix-hairpin-helix domain-containing protein</fullName>
    </submittedName>
</protein>
<dbReference type="OrthoDB" id="7510573at2"/>
<gene>
    <name evidence="2" type="ORF">GQR91_18465</name>
    <name evidence="3" type="ORF">SAMN05216557_10791</name>
</gene>
<accession>A0A1G7PV42</accession>
<proteinExistence type="predicted"/>
<dbReference type="EMBL" id="FNBI01000007">
    <property type="protein sequence ID" value="SDF90083.1"/>
    <property type="molecule type" value="Genomic_DNA"/>
</dbReference>
<reference evidence="2 5" key="2">
    <citation type="submission" date="2019-12" db="EMBL/GenBank/DDBJ databases">
        <authorList>
            <person name="Zheng J."/>
        </authorList>
    </citation>
    <scope>NUCLEOTIDE SEQUENCE [LARGE SCALE GENOMIC DNA]</scope>
    <source>
        <strain evidence="2 5">DSM 27347</strain>
    </source>
</reference>
<dbReference type="AlphaFoldDB" id="A0A1G7PV42"/>
<dbReference type="EMBL" id="WSUT01000007">
    <property type="protein sequence ID" value="MWC45603.1"/>
    <property type="molecule type" value="Genomic_DNA"/>
</dbReference>
<reference evidence="3 4" key="1">
    <citation type="submission" date="2016-10" db="EMBL/GenBank/DDBJ databases">
        <authorList>
            <person name="Varghese N."/>
            <person name="Submissions S."/>
        </authorList>
    </citation>
    <scope>NUCLEOTIDE SEQUENCE [LARGE SCALE GENOMIC DNA]</scope>
    <source>
        <strain evidence="3 4">S7-754</strain>
    </source>
</reference>
<evidence type="ECO:0000313" key="5">
    <source>
        <dbReference type="Proteomes" id="UP000436801"/>
    </source>
</evidence>
<dbReference type="InterPro" id="IPR010994">
    <property type="entry name" value="RuvA_2-like"/>
</dbReference>
<evidence type="ECO:0000256" key="1">
    <source>
        <dbReference type="SAM" id="MobiDB-lite"/>
    </source>
</evidence>
<evidence type="ECO:0000313" key="3">
    <source>
        <dbReference type="EMBL" id="SDF90083.1"/>
    </source>
</evidence>
<evidence type="ECO:0000313" key="4">
    <source>
        <dbReference type="Proteomes" id="UP000323502"/>
    </source>
</evidence>
<keyword evidence="4" id="KW-1185">Reference proteome</keyword>
<dbReference type="Gene3D" id="1.10.150.280">
    <property type="entry name" value="AF1531-like domain"/>
    <property type="match status" value="1"/>
</dbReference>
<feature type="compositionally biased region" description="Polar residues" evidence="1">
    <location>
        <begin position="1"/>
        <end position="13"/>
    </location>
</feature>
<dbReference type="Pfam" id="PF12836">
    <property type="entry name" value="HHH_3"/>
    <property type="match status" value="1"/>
</dbReference>
<dbReference type="Proteomes" id="UP000436801">
    <property type="component" value="Unassembled WGS sequence"/>
</dbReference>
<feature type="region of interest" description="Disordered" evidence="1">
    <location>
        <begin position="1"/>
        <end position="29"/>
    </location>
</feature>
<name>A0A1G7PV42_9SPHN</name>